<evidence type="ECO:0000256" key="1">
    <source>
        <dbReference type="SAM" id="Phobius"/>
    </source>
</evidence>
<keyword evidence="3" id="KW-1185">Reference proteome</keyword>
<dbReference type="Proteomes" id="UP000593571">
    <property type="component" value="Unassembled WGS sequence"/>
</dbReference>
<name>A0A7J8FIK0_ROUAE</name>
<comment type="caution">
    <text evidence="2">The sequence shown here is derived from an EMBL/GenBank/DDBJ whole genome shotgun (WGS) entry which is preliminary data.</text>
</comment>
<reference evidence="2 3" key="1">
    <citation type="journal article" date="2020" name="Nature">
        <title>Six reference-quality genomes reveal evolution of bat adaptations.</title>
        <authorList>
            <person name="Jebb D."/>
            <person name="Huang Z."/>
            <person name="Pippel M."/>
            <person name="Hughes G.M."/>
            <person name="Lavrichenko K."/>
            <person name="Devanna P."/>
            <person name="Winkler S."/>
            <person name="Jermiin L.S."/>
            <person name="Skirmuntt E.C."/>
            <person name="Katzourakis A."/>
            <person name="Burkitt-Gray L."/>
            <person name="Ray D.A."/>
            <person name="Sullivan K.A.M."/>
            <person name="Roscito J.G."/>
            <person name="Kirilenko B.M."/>
            <person name="Davalos L.M."/>
            <person name="Corthals A.P."/>
            <person name="Power M.L."/>
            <person name="Jones G."/>
            <person name="Ransome R.D."/>
            <person name="Dechmann D.K.N."/>
            <person name="Locatelli A.G."/>
            <person name="Puechmaille S.J."/>
            <person name="Fedrigo O."/>
            <person name="Jarvis E.D."/>
            <person name="Hiller M."/>
            <person name="Vernes S.C."/>
            <person name="Myers E.W."/>
            <person name="Teeling E.C."/>
        </authorList>
    </citation>
    <scope>NUCLEOTIDE SEQUENCE [LARGE SCALE GENOMIC DNA]</scope>
    <source>
        <strain evidence="2">MRouAeg1</strain>
        <tissue evidence="2">Muscle</tissue>
    </source>
</reference>
<gene>
    <name evidence="2" type="ORF">HJG63_011984</name>
</gene>
<proteinExistence type="predicted"/>
<evidence type="ECO:0000313" key="3">
    <source>
        <dbReference type="Proteomes" id="UP000593571"/>
    </source>
</evidence>
<sequence length="122" mass="13858">MEMATFPKPLLASNFFSAASSSLSFIGLKRVRAVLWMRLWFKGLLWLVCSSIQTTKLFCMSPIKLFHFHIICVLFGVALLSSFKNFSFASTTWLTVWGKRQSFQPISAFDVPFSLSLIISSF</sequence>
<feature type="transmembrane region" description="Helical" evidence="1">
    <location>
        <begin position="65"/>
        <end position="83"/>
    </location>
</feature>
<dbReference type="AlphaFoldDB" id="A0A7J8FIK0"/>
<dbReference type="EMBL" id="JACASE010000007">
    <property type="protein sequence ID" value="KAF6447557.1"/>
    <property type="molecule type" value="Genomic_DNA"/>
</dbReference>
<keyword evidence="1" id="KW-0472">Membrane</keyword>
<organism evidence="2 3">
    <name type="scientific">Rousettus aegyptiacus</name>
    <name type="common">Egyptian fruit bat</name>
    <name type="synonym">Pteropus aegyptiacus</name>
    <dbReference type="NCBI Taxonomy" id="9407"/>
    <lineage>
        <taxon>Eukaryota</taxon>
        <taxon>Metazoa</taxon>
        <taxon>Chordata</taxon>
        <taxon>Craniata</taxon>
        <taxon>Vertebrata</taxon>
        <taxon>Euteleostomi</taxon>
        <taxon>Mammalia</taxon>
        <taxon>Eutheria</taxon>
        <taxon>Laurasiatheria</taxon>
        <taxon>Chiroptera</taxon>
        <taxon>Yinpterochiroptera</taxon>
        <taxon>Pteropodoidea</taxon>
        <taxon>Pteropodidae</taxon>
        <taxon>Rousettinae</taxon>
        <taxon>Rousettus</taxon>
    </lineage>
</organism>
<protein>
    <submittedName>
        <fullName evidence="2">Uncharacterized protein</fullName>
    </submittedName>
</protein>
<keyword evidence="1" id="KW-0812">Transmembrane</keyword>
<accession>A0A7J8FIK0</accession>
<keyword evidence="1" id="KW-1133">Transmembrane helix</keyword>
<evidence type="ECO:0000313" key="2">
    <source>
        <dbReference type="EMBL" id="KAF6447557.1"/>
    </source>
</evidence>